<keyword evidence="3" id="KW-0804">Transcription</keyword>
<dbReference type="SMART" id="SM00345">
    <property type="entry name" value="HTH_GNTR"/>
    <property type="match status" value="1"/>
</dbReference>
<dbReference type="Gene3D" id="1.10.10.10">
    <property type="entry name" value="Winged helix-like DNA-binding domain superfamily/Winged helix DNA-binding domain"/>
    <property type="match status" value="1"/>
</dbReference>
<dbReference type="Pfam" id="PF07729">
    <property type="entry name" value="FCD"/>
    <property type="match status" value="1"/>
</dbReference>
<dbReference type="InterPro" id="IPR036390">
    <property type="entry name" value="WH_DNA-bd_sf"/>
</dbReference>
<dbReference type="Pfam" id="PF00392">
    <property type="entry name" value="GntR"/>
    <property type="match status" value="1"/>
</dbReference>
<dbReference type="InterPro" id="IPR008920">
    <property type="entry name" value="TF_FadR/GntR_C"/>
</dbReference>
<dbReference type="InterPro" id="IPR011711">
    <property type="entry name" value="GntR_C"/>
</dbReference>
<proteinExistence type="predicted"/>
<evidence type="ECO:0000256" key="1">
    <source>
        <dbReference type="ARBA" id="ARBA00023015"/>
    </source>
</evidence>
<dbReference type="NCBIfam" id="NF007442">
    <property type="entry name" value="PRK09990.1"/>
    <property type="match status" value="1"/>
</dbReference>
<protein>
    <submittedName>
        <fullName evidence="5">DNA-binding transcriptional regulator GlcC</fullName>
    </submittedName>
</protein>
<evidence type="ECO:0000313" key="6">
    <source>
        <dbReference type="Proteomes" id="UP000003704"/>
    </source>
</evidence>
<dbReference type="GO" id="GO:0003700">
    <property type="term" value="F:DNA-binding transcription factor activity"/>
    <property type="evidence" value="ECO:0007669"/>
    <property type="project" value="InterPro"/>
</dbReference>
<keyword evidence="1" id="KW-0805">Transcription regulation</keyword>
<dbReference type="InterPro" id="IPR036388">
    <property type="entry name" value="WH-like_DNA-bd_sf"/>
</dbReference>
<dbReference type="EMBL" id="AKGD01000001">
    <property type="protein sequence ID" value="EIT71247.1"/>
    <property type="molecule type" value="Genomic_DNA"/>
</dbReference>
<dbReference type="Gene3D" id="1.20.120.530">
    <property type="entry name" value="GntR ligand-binding domain-like"/>
    <property type="match status" value="1"/>
</dbReference>
<evidence type="ECO:0000256" key="3">
    <source>
        <dbReference type="ARBA" id="ARBA00023163"/>
    </source>
</evidence>
<sequence>MVGAVADRVAARIEQLIADGVFAVGQSLPAERELSASLGFSRPAVREGLRLLRGRGLLRTEHGRGTFVANLHESAATTPLLQLFASQPRTLYDLLEVRALLEGESARLAAIRGTDADFVLMARRYEELRQAESARTQLDVDTHARLDHAFHLSICEASHNPVLLHTLRSLTDLLLSSVFAAVVNLYHRTPYKELIDTQHARLYQAVLSRKPDLAQRAALDHLHGIRDALREIEQDEQRLIRSMMRLESRS</sequence>
<dbReference type="Proteomes" id="UP000003704">
    <property type="component" value="Unassembled WGS sequence"/>
</dbReference>
<evidence type="ECO:0000259" key="4">
    <source>
        <dbReference type="PROSITE" id="PS50949"/>
    </source>
</evidence>
<gene>
    <name evidence="5" type="ORF">WQQ_13840</name>
</gene>
<keyword evidence="6" id="KW-1185">Reference proteome</keyword>
<dbReference type="PRINTS" id="PR00035">
    <property type="entry name" value="HTHGNTR"/>
</dbReference>
<dbReference type="GO" id="GO:0003677">
    <property type="term" value="F:DNA binding"/>
    <property type="evidence" value="ECO:0007669"/>
    <property type="project" value="UniProtKB-KW"/>
</dbReference>
<feature type="domain" description="HTH gntR-type" evidence="4">
    <location>
        <begin position="3"/>
        <end position="71"/>
    </location>
</feature>
<dbReference type="SUPFAM" id="SSF46785">
    <property type="entry name" value="Winged helix' DNA-binding domain"/>
    <property type="match status" value="1"/>
</dbReference>
<dbReference type="InterPro" id="IPR000524">
    <property type="entry name" value="Tscrpt_reg_HTH_GntR"/>
</dbReference>
<evidence type="ECO:0000256" key="2">
    <source>
        <dbReference type="ARBA" id="ARBA00023125"/>
    </source>
</evidence>
<reference evidence="5 6" key="1">
    <citation type="journal article" date="2012" name="J. Bacteriol.">
        <title>Genome Sequence of n-Alkane-Degrading Hydrocarboniphaga effusa Strain AP103T (ATCC BAA-332T).</title>
        <authorList>
            <person name="Chang H.K."/>
            <person name="Zylstra G.J."/>
            <person name="Chae J.C."/>
        </authorList>
    </citation>
    <scope>NUCLEOTIDE SEQUENCE [LARGE SCALE GENOMIC DNA]</scope>
    <source>
        <strain evidence="5 6">AP103</strain>
    </source>
</reference>
<organism evidence="5 6">
    <name type="scientific">Hydrocarboniphaga effusa AP103</name>
    <dbReference type="NCBI Taxonomy" id="1172194"/>
    <lineage>
        <taxon>Bacteria</taxon>
        <taxon>Pseudomonadati</taxon>
        <taxon>Pseudomonadota</taxon>
        <taxon>Gammaproteobacteria</taxon>
        <taxon>Nevskiales</taxon>
        <taxon>Nevskiaceae</taxon>
        <taxon>Hydrocarboniphaga</taxon>
    </lineage>
</organism>
<comment type="caution">
    <text evidence="5">The sequence shown here is derived from an EMBL/GenBank/DDBJ whole genome shotgun (WGS) entry which is preliminary data.</text>
</comment>
<keyword evidence="2 5" id="KW-0238">DNA-binding</keyword>
<dbReference type="SUPFAM" id="SSF48008">
    <property type="entry name" value="GntR ligand-binding domain-like"/>
    <property type="match status" value="1"/>
</dbReference>
<dbReference type="PANTHER" id="PTHR43537:SF1">
    <property type="entry name" value="GLC OPERON TRANSCRIPTIONAL ACTIVATOR"/>
    <property type="match status" value="1"/>
</dbReference>
<dbReference type="STRING" id="1172194.WQQ_13840"/>
<dbReference type="PROSITE" id="PS50949">
    <property type="entry name" value="HTH_GNTR"/>
    <property type="match status" value="1"/>
</dbReference>
<dbReference type="PATRIC" id="fig|1172194.4.peg.1331"/>
<dbReference type="PANTHER" id="PTHR43537">
    <property type="entry name" value="TRANSCRIPTIONAL REGULATOR, GNTR FAMILY"/>
    <property type="match status" value="1"/>
</dbReference>
<accession>I7ZHM9</accession>
<evidence type="ECO:0000313" key="5">
    <source>
        <dbReference type="EMBL" id="EIT71247.1"/>
    </source>
</evidence>
<name>I7ZHM9_9GAMM</name>
<dbReference type="AlphaFoldDB" id="I7ZHM9"/>
<dbReference type="SMART" id="SM00895">
    <property type="entry name" value="FCD"/>
    <property type="match status" value="1"/>
</dbReference>